<dbReference type="InterPro" id="IPR027417">
    <property type="entry name" value="P-loop_NTPase"/>
</dbReference>
<evidence type="ECO:0000256" key="4">
    <source>
        <dbReference type="SAM" id="MobiDB-lite"/>
    </source>
</evidence>
<dbReference type="GO" id="GO:0008643">
    <property type="term" value="P:carbohydrate transport"/>
    <property type="evidence" value="ECO:0007669"/>
    <property type="project" value="InterPro"/>
</dbReference>
<dbReference type="Proteomes" id="UP000183585">
    <property type="component" value="Unassembled WGS sequence"/>
</dbReference>
<dbReference type="STRING" id="47853.TK50_04335"/>
<dbReference type="InterPro" id="IPR003439">
    <property type="entry name" value="ABC_transporter-like_ATP-bd"/>
</dbReference>
<dbReference type="InterPro" id="IPR008995">
    <property type="entry name" value="Mo/tungstate-bd_C_term_dom"/>
</dbReference>
<dbReference type="PANTHER" id="PTHR43875">
    <property type="entry name" value="MALTODEXTRIN IMPORT ATP-BINDING PROTEIN MSMX"/>
    <property type="match status" value="1"/>
</dbReference>
<dbReference type="SUPFAM" id="SSF52540">
    <property type="entry name" value="P-loop containing nucleoside triphosphate hydrolases"/>
    <property type="match status" value="1"/>
</dbReference>
<evidence type="ECO:0000256" key="1">
    <source>
        <dbReference type="ARBA" id="ARBA00022448"/>
    </source>
</evidence>
<keyword evidence="3 6" id="KW-0067">ATP-binding</keyword>
<dbReference type="PROSITE" id="PS50893">
    <property type="entry name" value="ABC_TRANSPORTER_2"/>
    <property type="match status" value="1"/>
</dbReference>
<organism evidence="6 7">
    <name type="scientific">Micromonospora carbonacea</name>
    <dbReference type="NCBI Taxonomy" id="47853"/>
    <lineage>
        <taxon>Bacteria</taxon>
        <taxon>Bacillati</taxon>
        <taxon>Actinomycetota</taxon>
        <taxon>Actinomycetes</taxon>
        <taxon>Micromonosporales</taxon>
        <taxon>Micromonosporaceae</taxon>
        <taxon>Micromonospora</taxon>
    </lineage>
</organism>
<reference evidence="7" key="1">
    <citation type="submission" date="2016-06" db="EMBL/GenBank/DDBJ databases">
        <authorList>
            <person name="Varghese N."/>
            <person name="Submissions Spin"/>
        </authorList>
    </citation>
    <scope>NUCLEOTIDE SEQUENCE [LARGE SCALE GENOMIC DNA]</scope>
    <source>
        <strain evidence="7">DSM 43168</strain>
    </source>
</reference>
<dbReference type="Gene3D" id="3.40.50.300">
    <property type="entry name" value="P-loop containing nucleotide triphosphate hydrolases"/>
    <property type="match status" value="1"/>
</dbReference>
<sequence>MILVTFIRGSTEGLGEETVTTVALKDVTKVFQDGTVAVDKINLDVNDGEFMVLLGPSGCGKSTVLRMIAGLEDPSAGAVLLDGELANDLPPRDRKIAMVFQDFALYPHMTVGDNIGFPLRLAGVDPSPRGERVADVASALGIGDVLGRKPSQLSGGQRQRVAMGRAIVRRPGLFLMDEPLSNLDSGLRAELRAEISALTRELGVTTIYVTHDQAEALTMADRVAIMRKGVLQDVGTPTQVYGRPATLYVAAFLGSPRMNLLEASVYVHLDRYVALNLGEQSLYLPWDDIRSRAVAHYHGERIVVGMRAEALTPVAPDTPGHVLQGRIRYLEHHGHESLAFLDIGATAIVVDEMGNRAEETSGGQRGLRRFGQVMQRLTGRSGDAEAAPAEQNRDGGNRTSVLNDPGRHHRRPAELAVRLAPYPAVSPGHPLAISVRMDALHFFDERGDRIDVGWR</sequence>
<dbReference type="AlphaFoldDB" id="A0A1C4YNP0"/>
<accession>A0A1C4YNP0</accession>
<dbReference type="EMBL" id="FMCT01000006">
    <property type="protein sequence ID" value="SCF22392.1"/>
    <property type="molecule type" value="Genomic_DNA"/>
</dbReference>
<name>A0A1C4YNP0_9ACTN</name>
<evidence type="ECO:0000313" key="6">
    <source>
        <dbReference type="EMBL" id="SCF22392.1"/>
    </source>
</evidence>
<dbReference type="GO" id="GO:0016887">
    <property type="term" value="F:ATP hydrolysis activity"/>
    <property type="evidence" value="ECO:0007669"/>
    <property type="project" value="InterPro"/>
</dbReference>
<dbReference type="Gene3D" id="2.40.50.100">
    <property type="match status" value="1"/>
</dbReference>
<dbReference type="PANTHER" id="PTHR43875:SF1">
    <property type="entry name" value="OSMOPROTECTIVE COMPOUNDS UPTAKE ATP-BINDING PROTEIN GGTA"/>
    <property type="match status" value="1"/>
</dbReference>
<dbReference type="InterPro" id="IPR012340">
    <property type="entry name" value="NA-bd_OB-fold"/>
</dbReference>
<keyword evidence="1" id="KW-0813">Transport</keyword>
<feature type="domain" description="ABC transporter" evidence="5">
    <location>
        <begin position="22"/>
        <end position="253"/>
    </location>
</feature>
<feature type="region of interest" description="Disordered" evidence="4">
    <location>
        <begin position="378"/>
        <end position="410"/>
    </location>
</feature>
<dbReference type="Gene3D" id="2.40.50.140">
    <property type="entry name" value="Nucleic acid-binding proteins"/>
    <property type="match status" value="1"/>
</dbReference>
<evidence type="ECO:0000256" key="2">
    <source>
        <dbReference type="ARBA" id="ARBA00022741"/>
    </source>
</evidence>
<evidence type="ECO:0000313" key="7">
    <source>
        <dbReference type="Proteomes" id="UP000183585"/>
    </source>
</evidence>
<gene>
    <name evidence="6" type="ORF">GA0070563_106304</name>
</gene>
<dbReference type="InterPro" id="IPR047641">
    <property type="entry name" value="ABC_transpr_MalK/UgpC-like"/>
</dbReference>
<proteinExistence type="predicted"/>
<dbReference type="SUPFAM" id="SSF50331">
    <property type="entry name" value="MOP-like"/>
    <property type="match status" value="1"/>
</dbReference>
<keyword evidence="2" id="KW-0547">Nucleotide-binding</keyword>
<evidence type="ECO:0000259" key="5">
    <source>
        <dbReference type="PROSITE" id="PS50893"/>
    </source>
</evidence>
<evidence type="ECO:0000256" key="3">
    <source>
        <dbReference type="ARBA" id="ARBA00022840"/>
    </source>
</evidence>
<dbReference type="InterPro" id="IPR015855">
    <property type="entry name" value="ABC_transpr_MalK-like"/>
</dbReference>
<dbReference type="GO" id="GO:0055052">
    <property type="term" value="C:ATP-binding cassette (ABC) transporter complex, substrate-binding subunit-containing"/>
    <property type="evidence" value="ECO:0007669"/>
    <property type="project" value="TreeGrafter"/>
</dbReference>
<dbReference type="PROSITE" id="PS00211">
    <property type="entry name" value="ABC_TRANSPORTER_1"/>
    <property type="match status" value="1"/>
</dbReference>
<dbReference type="SMART" id="SM00382">
    <property type="entry name" value="AAA"/>
    <property type="match status" value="1"/>
</dbReference>
<dbReference type="InterPro" id="IPR017871">
    <property type="entry name" value="ABC_transporter-like_CS"/>
</dbReference>
<dbReference type="GO" id="GO:0005524">
    <property type="term" value="F:ATP binding"/>
    <property type="evidence" value="ECO:0007669"/>
    <property type="project" value="UniProtKB-KW"/>
</dbReference>
<dbReference type="InterPro" id="IPR003593">
    <property type="entry name" value="AAA+_ATPase"/>
</dbReference>
<dbReference type="FunFam" id="3.40.50.300:FF:000042">
    <property type="entry name" value="Maltose/maltodextrin ABC transporter, ATP-binding protein"/>
    <property type="match status" value="1"/>
</dbReference>
<dbReference type="CDD" id="cd03301">
    <property type="entry name" value="ABC_MalK_N"/>
    <property type="match status" value="1"/>
</dbReference>
<protein>
    <submittedName>
        <fullName evidence="6">Carbohydrate ABC transporter ATP-binding protein, CUT1 family (TC 3.A.1.1.-)</fullName>
    </submittedName>
</protein>
<keyword evidence="7" id="KW-1185">Reference proteome</keyword>
<dbReference type="Pfam" id="PF00005">
    <property type="entry name" value="ABC_tran"/>
    <property type="match status" value="1"/>
</dbReference>
<dbReference type="GO" id="GO:0140359">
    <property type="term" value="F:ABC-type transporter activity"/>
    <property type="evidence" value="ECO:0007669"/>
    <property type="project" value="InterPro"/>
</dbReference>